<dbReference type="Pfam" id="PF00271">
    <property type="entry name" value="Helicase_C"/>
    <property type="match status" value="1"/>
</dbReference>
<dbReference type="SUPFAM" id="SSF52540">
    <property type="entry name" value="P-loop containing nucleoside triphosphate hydrolases"/>
    <property type="match status" value="1"/>
</dbReference>
<name>A0A6G1GIV4_9PEZI</name>
<evidence type="ECO:0000313" key="3">
    <source>
        <dbReference type="EMBL" id="KAF1980658.1"/>
    </source>
</evidence>
<gene>
    <name evidence="3" type="ORF">K402DRAFT_426040</name>
</gene>
<evidence type="ECO:0000256" key="1">
    <source>
        <dbReference type="SAM" id="MobiDB-lite"/>
    </source>
</evidence>
<accession>A0A6G1GIV4</accession>
<keyword evidence="4" id="KW-1185">Reference proteome</keyword>
<feature type="domain" description="Helicase C-terminal" evidence="2">
    <location>
        <begin position="47"/>
        <end position="186"/>
    </location>
</feature>
<dbReference type="PROSITE" id="PS51194">
    <property type="entry name" value="HELICASE_CTER"/>
    <property type="match status" value="1"/>
</dbReference>
<dbReference type="Gene3D" id="3.40.50.300">
    <property type="entry name" value="P-loop containing nucleotide triphosphate hydrolases"/>
    <property type="match status" value="1"/>
</dbReference>
<organism evidence="3 4">
    <name type="scientific">Aulographum hederae CBS 113979</name>
    <dbReference type="NCBI Taxonomy" id="1176131"/>
    <lineage>
        <taxon>Eukaryota</taxon>
        <taxon>Fungi</taxon>
        <taxon>Dikarya</taxon>
        <taxon>Ascomycota</taxon>
        <taxon>Pezizomycotina</taxon>
        <taxon>Dothideomycetes</taxon>
        <taxon>Pleosporomycetidae</taxon>
        <taxon>Aulographales</taxon>
        <taxon>Aulographaceae</taxon>
    </lineage>
</organism>
<evidence type="ECO:0000313" key="4">
    <source>
        <dbReference type="Proteomes" id="UP000800041"/>
    </source>
</evidence>
<proteinExistence type="predicted"/>
<dbReference type="InterPro" id="IPR001650">
    <property type="entry name" value="Helicase_C-like"/>
</dbReference>
<protein>
    <recommendedName>
        <fullName evidence="2">Helicase C-terminal domain-containing protein</fullName>
    </recommendedName>
</protein>
<dbReference type="SMART" id="SM00490">
    <property type="entry name" value="HELICc"/>
    <property type="match status" value="1"/>
</dbReference>
<feature type="region of interest" description="Disordered" evidence="1">
    <location>
        <begin position="332"/>
        <end position="372"/>
    </location>
</feature>
<sequence length="372" mass="42283">LLNTTFGIANFNSIIRGSSNRSDISYRRVYYSAKGDRDEVVRETIRDIERGDDDVRNKVLIFVTNKKQGEDLAELLGTDTVYSGKKDLQRILREFLESKTQRSLVTTSVLEVGIDIKQIKYTISVEPIHSLTSVVQSSGRIRQRGVSYIVCQQPSKNSRNRIQRDANVRREVRDIDDFKELDRSWYGLLTVEEGCLRTPISQFLDHVPYRCQGHRDDLCSLCVENERVKEEGRKREEGVMMERRSRWLDLEEKLLQLKEMYCMYCVLDPYNTSNSINHAGTECRAMQGDKKMKLVRGQVEVPDTEEHMLETTGEQRTGGGRMFDGAIPGGNDGGAIPFPRADGRGDRRPTKADGRLGGVREEVDGGSGVVYT</sequence>
<feature type="compositionally biased region" description="Basic and acidic residues" evidence="1">
    <location>
        <begin position="341"/>
        <end position="363"/>
    </location>
</feature>
<feature type="non-terminal residue" evidence="3">
    <location>
        <position position="1"/>
    </location>
</feature>
<dbReference type="InterPro" id="IPR027417">
    <property type="entry name" value="P-loop_NTPase"/>
</dbReference>
<evidence type="ECO:0000259" key="2">
    <source>
        <dbReference type="PROSITE" id="PS51194"/>
    </source>
</evidence>
<reference evidence="3" key="1">
    <citation type="journal article" date="2020" name="Stud. Mycol.">
        <title>101 Dothideomycetes genomes: a test case for predicting lifestyles and emergence of pathogens.</title>
        <authorList>
            <person name="Haridas S."/>
            <person name="Albert R."/>
            <person name="Binder M."/>
            <person name="Bloem J."/>
            <person name="Labutti K."/>
            <person name="Salamov A."/>
            <person name="Andreopoulos B."/>
            <person name="Baker S."/>
            <person name="Barry K."/>
            <person name="Bills G."/>
            <person name="Bluhm B."/>
            <person name="Cannon C."/>
            <person name="Castanera R."/>
            <person name="Culley D."/>
            <person name="Daum C."/>
            <person name="Ezra D."/>
            <person name="Gonzalez J."/>
            <person name="Henrissat B."/>
            <person name="Kuo A."/>
            <person name="Liang C."/>
            <person name="Lipzen A."/>
            <person name="Lutzoni F."/>
            <person name="Magnuson J."/>
            <person name="Mondo S."/>
            <person name="Nolan M."/>
            <person name="Ohm R."/>
            <person name="Pangilinan J."/>
            <person name="Park H.-J."/>
            <person name="Ramirez L."/>
            <person name="Alfaro M."/>
            <person name="Sun H."/>
            <person name="Tritt A."/>
            <person name="Yoshinaga Y."/>
            <person name="Zwiers L.-H."/>
            <person name="Turgeon B."/>
            <person name="Goodwin S."/>
            <person name="Spatafora J."/>
            <person name="Crous P."/>
            <person name="Grigoriev I."/>
        </authorList>
    </citation>
    <scope>NUCLEOTIDE SEQUENCE</scope>
    <source>
        <strain evidence="3">CBS 113979</strain>
    </source>
</reference>
<dbReference type="EMBL" id="ML977231">
    <property type="protein sequence ID" value="KAF1980658.1"/>
    <property type="molecule type" value="Genomic_DNA"/>
</dbReference>
<dbReference type="Proteomes" id="UP000800041">
    <property type="component" value="Unassembled WGS sequence"/>
</dbReference>
<dbReference type="AlphaFoldDB" id="A0A6G1GIV4"/>